<proteinExistence type="predicted"/>
<dbReference type="EMBL" id="CP099418">
    <property type="protein sequence ID" value="USW47336.1"/>
    <property type="molecule type" value="Genomic_DNA"/>
</dbReference>
<dbReference type="AlphaFoldDB" id="A0A9Q9AM61"/>
<organism evidence="1 2">
    <name type="scientific">Septoria linicola</name>
    <dbReference type="NCBI Taxonomy" id="215465"/>
    <lineage>
        <taxon>Eukaryota</taxon>
        <taxon>Fungi</taxon>
        <taxon>Dikarya</taxon>
        <taxon>Ascomycota</taxon>
        <taxon>Pezizomycotina</taxon>
        <taxon>Dothideomycetes</taxon>
        <taxon>Dothideomycetidae</taxon>
        <taxon>Mycosphaerellales</taxon>
        <taxon>Mycosphaerellaceae</taxon>
        <taxon>Septoria</taxon>
    </lineage>
</organism>
<protein>
    <submittedName>
        <fullName evidence="1">Uncharacterized protein</fullName>
    </submittedName>
</protein>
<keyword evidence="2" id="KW-1185">Reference proteome</keyword>
<dbReference type="Proteomes" id="UP001056384">
    <property type="component" value="Chromosome 1"/>
</dbReference>
<reference evidence="1" key="1">
    <citation type="submission" date="2022-06" db="EMBL/GenBank/DDBJ databases">
        <title>Complete genome sequences of two strains of the flax pathogen Septoria linicola.</title>
        <authorList>
            <person name="Lapalu N."/>
            <person name="Simon A."/>
            <person name="Demenou B."/>
            <person name="Paumier D."/>
            <person name="Guillot M.-P."/>
            <person name="Gout L."/>
            <person name="Valade R."/>
        </authorList>
    </citation>
    <scope>NUCLEOTIDE SEQUENCE</scope>
    <source>
        <strain evidence="1">SE15195</strain>
    </source>
</reference>
<name>A0A9Q9AM61_9PEZI</name>
<accession>A0A9Q9AM61</accession>
<gene>
    <name evidence="1" type="ORF">Slin15195_G006550</name>
</gene>
<evidence type="ECO:0000313" key="2">
    <source>
        <dbReference type="Proteomes" id="UP001056384"/>
    </source>
</evidence>
<evidence type="ECO:0000313" key="1">
    <source>
        <dbReference type="EMBL" id="USW47336.1"/>
    </source>
</evidence>
<sequence>MLSTRFAPWHPSTCAHRCSIRSTRDATFLKISSHRRHFGATIAHLSRAQDGTQGNALVKHGVFTGIVATQQSKNETIDQVIAKVDPEAHGKPLKPNANPSLLAILVTPSFAKHANDSSLALRLLERFNANPTASKPLESLTAVVDRLPVSASSVAGAEGLAYALITDPLQSHAGSLMPLQSNATKPGSLSFDIFTGTYHITAQMPLAQTIFMTGVPSTLIHTQYQFDPLTGRLRKQSSQSLESASVPLPESLAKGGVTLHAPMVPLTLPRRVESSMGNIVRKLSAPQSTAKSHDAWSTKTISASQELEAAVSKYFTLRSIAPEAVEVWALILPDRISSPDLSTFPLVGALNRLNPKSLEQIWLGEHEAASIESLQLDNLLPALTKGARMCKVLSGGGGWGKKAGLLSLDPDSQYSTRELRGNEGWKFTFDGDTTEEMMAAGRKQALGEVVKEGESIVFFLANRRDILEMMMSNEDGSGSSTSQGQIVLGALPTSTNSTPTADTQSDTHRSGYFGALCEGGMALTIAKHGTRVTSTKTDIPHARLSINCSDTRLKGGHATANDVK</sequence>